<dbReference type="GO" id="GO:0061503">
    <property type="term" value="F:tRNA threonylcarbamoyladenosine dehydratase"/>
    <property type="evidence" value="ECO:0007669"/>
    <property type="project" value="TreeGrafter"/>
</dbReference>
<dbReference type="PANTHER" id="PTHR43267:SF3">
    <property type="entry name" value="THIF PROTEIN"/>
    <property type="match status" value="1"/>
</dbReference>
<dbReference type="InterPro" id="IPR045886">
    <property type="entry name" value="ThiF/MoeB/HesA"/>
</dbReference>
<name>A0A2N5ZFX1_MUIH1</name>
<dbReference type="Gene3D" id="3.40.50.720">
    <property type="entry name" value="NAD(P)-binding Rossmann-like Domain"/>
    <property type="match status" value="1"/>
</dbReference>
<organism evidence="2 3">
    <name type="scientific">Muiribacterium halophilum</name>
    <dbReference type="NCBI Taxonomy" id="2053465"/>
    <lineage>
        <taxon>Bacteria</taxon>
        <taxon>Candidatus Muiribacteriota</taxon>
        <taxon>Candidatus Muiribacteriia</taxon>
        <taxon>Candidatus Muiribacteriales</taxon>
        <taxon>Candidatus Muiribacteriaceae</taxon>
        <taxon>Candidatus Muiribacterium</taxon>
    </lineage>
</organism>
<dbReference type="Pfam" id="PF00899">
    <property type="entry name" value="ThiF"/>
    <property type="match status" value="1"/>
</dbReference>
<dbReference type="InterPro" id="IPR035985">
    <property type="entry name" value="Ubiquitin-activating_enz"/>
</dbReference>
<dbReference type="PROSITE" id="PS51257">
    <property type="entry name" value="PROKAR_LIPOPROTEIN"/>
    <property type="match status" value="1"/>
</dbReference>
<accession>A0A2N5ZFX1</accession>
<dbReference type="AlphaFoldDB" id="A0A2N5ZFX1"/>
<comment type="caution">
    <text evidence="2">The sequence shown here is derived from an EMBL/GenBank/DDBJ whole genome shotgun (WGS) entry which is preliminary data.</text>
</comment>
<dbReference type="PANTHER" id="PTHR43267">
    <property type="entry name" value="TRNA THREONYLCARBAMOYLADENOSINE DEHYDRATASE"/>
    <property type="match status" value="1"/>
</dbReference>
<dbReference type="EMBL" id="PKTG01000085">
    <property type="protein sequence ID" value="PLX17541.1"/>
    <property type="molecule type" value="Genomic_DNA"/>
</dbReference>
<dbReference type="GO" id="GO:0061504">
    <property type="term" value="P:cyclic threonylcarbamoyladenosine biosynthetic process"/>
    <property type="evidence" value="ECO:0007669"/>
    <property type="project" value="TreeGrafter"/>
</dbReference>
<proteinExistence type="predicted"/>
<evidence type="ECO:0000313" key="3">
    <source>
        <dbReference type="Proteomes" id="UP000234857"/>
    </source>
</evidence>
<dbReference type="Proteomes" id="UP000234857">
    <property type="component" value="Unassembled WGS sequence"/>
</dbReference>
<evidence type="ECO:0000313" key="2">
    <source>
        <dbReference type="EMBL" id="PLX17541.1"/>
    </source>
</evidence>
<evidence type="ECO:0000259" key="1">
    <source>
        <dbReference type="Pfam" id="PF00899"/>
    </source>
</evidence>
<protein>
    <recommendedName>
        <fullName evidence="1">THIF-type NAD/FAD binding fold domain-containing protein</fullName>
    </recommendedName>
</protein>
<dbReference type="SUPFAM" id="SSF69572">
    <property type="entry name" value="Activating enzymes of the ubiquitin-like proteins"/>
    <property type="match status" value="1"/>
</dbReference>
<sequence>MDLFSKNRALLGDDTVDIIASSNITIVGCGGTGCSTLLFLLRLGAKRFTLIDFDRITDSNLNRQIFYDKLDIGLFKTDVLSKKIEKDFDLDSLLFHKEKIVKENIDLIIKDNIIFDCTDNLRTKFLLNSFVCNNDEKVLFHSGVDRFNGQVMTIRKDTACLDCFLKRPDNETDKLNIITPVAMTSVLQTQLFLDYITGFMEKNNMIFFDLNSPISIDRVKIEKNKNCITCRSYDEDNSKQRKT</sequence>
<gene>
    <name evidence="2" type="ORF">C0601_07220</name>
</gene>
<feature type="domain" description="THIF-type NAD/FAD binding fold" evidence="1">
    <location>
        <begin position="6"/>
        <end position="227"/>
    </location>
</feature>
<reference evidence="2 3" key="1">
    <citation type="submission" date="2017-11" db="EMBL/GenBank/DDBJ databases">
        <title>Genome-resolved metagenomics identifies genetic mobility, metabolic interactions, and unexpected diversity in perchlorate-reducing communities.</title>
        <authorList>
            <person name="Barnum T.P."/>
            <person name="Figueroa I.A."/>
            <person name="Carlstrom C.I."/>
            <person name="Lucas L.N."/>
            <person name="Engelbrektson A.L."/>
            <person name="Coates J.D."/>
        </authorList>
    </citation>
    <scope>NUCLEOTIDE SEQUENCE [LARGE SCALE GENOMIC DNA]</scope>
    <source>
        <strain evidence="2">BM706</strain>
    </source>
</reference>
<dbReference type="GO" id="GO:0008641">
    <property type="term" value="F:ubiquitin-like modifier activating enzyme activity"/>
    <property type="evidence" value="ECO:0007669"/>
    <property type="project" value="InterPro"/>
</dbReference>
<dbReference type="InterPro" id="IPR000594">
    <property type="entry name" value="ThiF_NAD_FAD-bd"/>
</dbReference>